<protein>
    <recommendedName>
        <fullName evidence="1">CSD domain-containing protein</fullName>
    </recommendedName>
</protein>
<dbReference type="Proteomes" id="UP001500604">
    <property type="component" value="Unassembled WGS sequence"/>
</dbReference>
<dbReference type="PROSITE" id="PS51857">
    <property type="entry name" value="CSD_2"/>
    <property type="match status" value="1"/>
</dbReference>
<dbReference type="SUPFAM" id="SSF50249">
    <property type="entry name" value="Nucleic acid-binding proteins"/>
    <property type="match status" value="1"/>
</dbReference>
<keyword evidence="3" id="KW-1185">Reference proteome</keyword>
<dbReference type="InterPro" id="IPR002059">
    <property type="entry name" value="CSP_DNA-bd"/>
</dbReference>
<evidence type="ECO:0000259" key="1">
    <source>
        <dbReference type="PROSITE" id="PS51857"/>
    </source>
</evidence>
<comment type="caution">
    <text evidence="2">The sequence shown here is derived from an EMBL/GenBank/DDBJ whole genome shotgun (WGS) entry which is preliminary data.</text>
</comment>
<dbReference type="PANTHER" id="PTHR46565">
    <property type="entry name" value="COLD SHOCK DOMAIN PROTEIN 2"/>
    <property type="match status" value="1"/>
</dbReference>
<feature type="domain" description="CSD" evidence="1">
    <location>
        <begin position="3"/>
        <end position="70"/>
    </location>
</feature>
<dbReference type="RefSeq" id="WP_345193866.1">
    <property type="nucleotide sequence ID" value="NZ_BAABFL010000064.1"/>
</dbReference>
<dbReference type="PRINTS" id="PR00050">
    <property type="entry name" value="COLDSHOCK"/>
</dbReference>
<gene>
    <name evidence="2" type="ORF">GCM10023116_05950</name>
</gene>
<dbReference type="EMBL" id="BAABFL010000064">
    <property type="protein sequence ID" value="GAA4648328.1"/>
    <property type="molecule type" value="Genomic_DNA"/>
</dbReference>
<dbReference type="CDD" id="cd04458">
    <property type="entry name" value="CSP_CDS"/>
    <property type="match status" value="1"/>
</dbReference>
<proteinExistence type="predicted"/>
<accession>A0ABP8UWP1</accession>
<evidence type="ECO:0000313" key="2">
    <source>
        <dbReference type="EMBL" id="GAA4648328.1"/>
    </source>
</evidence>
<organism evidence="2 3">
    <name type="scientific">Kistimonas scapharcae</name>
    <dbReference type="NCBI Taxonomy" id="1036133"/>
    <lineage>
        <taxon>Bacteria</taxon>
        <taxon>Pseudomonadati</taxon>
        <taxon>Pseudomonadota</taxon>
        <taxon>Gammaproteobacteria</taxon>
        <taxon>Oceanospirillales</taxon>
        <taxon>Endozoicomonadaceae</taxon>
        <taxon>Kistimonas</taxon>
    </lineage>
</organism>
<dbReference type="InterPro" id="IPR012340">
    <property type="entry name" value="NA-bd_OB-fold"/>
</dbReference>
<dbReference type="PANTHER" id="PTHR46565:SF20">
    <property type="entry name" value="COLD SHOCK DOMAIN-CONTAINING PROTEIN 4"/>
    <property type="match status" value="1"/>
</dbReference>
<dbReference type="InterPro" id="IPR011129">
    <property type="entry name" value="CSD"/>
</dbReference>
<sequence length="92" mass="10570">MEYLTGTVKWFSNAKGLGFIDPMSESHQEDIFIHYSVIQMEGFKTLKAAQTVQFLMERGAKGFLATCVIPVYETRDEYLILRRQQGETAQET</sequence>
<dbReference type="SMART" id="SM00357">
    <property type="entry name" value="CSP"/>
    <property type="match status" value="1"/>
</dbReference>
<dbReference type="Pfam" id="PF00313">
    <property type="entry name" value="CSD"/>
    <property type="match status" value="1"/>
</dbReference>
<evidence type="ECO:0000313" key="3">
    <source>
        <dbReference type="Proteomes" id="UP001500604"/>
    </source>
</evidence>
<reference evidence="3" key="1">
    <citation type="journal article" date="2019" name="Int. J. Syst. Evol. Microbiol.">
        <title>The Global Catalogue of Microorganisms (GCM) 10K type strain sequencing project: providing services to taxonomists for standard genome sequencing and annotation.</title>
        <authorList>
            <consortium name="The Broad Institute Genomics Platform"/>
            <consortium name="The Broad Institute Genome Sequencing Center for Infectious Disease"/>
            <person name="Wu L."/>
            <person name="Ma J."/>
        </authorList>
    </citation>
    <scope>NUCLEOTIDE SEQUENCE [LARGE SCALE GENOMIC DNA]</scope>
    <source>
        <strain evidence="3">JCM 17805</strain>
    </source>
</reference>
<name>A0ABP8UWP1_9GAMM</name>
<dbReference type="Gene3D" id="2.40.50.140">
    <property type="entry name" value="Nucleic acid-binding proteins"/>
    <property type="match status" value="1"/>
</dbReference>